<feature type="domain" description="DDH" evidence="1">
    <location>
        <begin position="22"/>
        <end position="153"/>
    </location>
</feature>
<proteinExistence type="predicted"/>
<dbReference type="InterPro" id="IPR038763">
    <property type="entry name" value="DHH_sf"/>
</dbReference>
<sequence>MSLKIKEKLAGLYSRFNRDDNVLILINADPDAIASAVAFKRLLWRRVSHVVIASINVIKRPDNLALVRYMKADIKPCSHSLMEGFNRFVLVDSQPHHSEVFEKINFDVVIDHHPDGGRRDGYTDIRPDYGATASMMTEYLRGAHIKPSVRLATGLFYAIKTDTNNFQRQTLVEDVRAFQYLYRLCNVHMLQKVEQAELKPSFLKYFQRALKNRIIRRSRMYAHVGTVPTPDVLVLIADFFMKVDAVSWSIVSGIYGKKLVVIFRNDGVRKNAGRLAEKSFGCFGSAGGHKDMARAEMVVAECGIDAVSEDDVKMQRWIIGRIESR</sequence>
<evidence type="ECO:0000259" key="1">
    <source>
        <dbReference type="Pfam" id="PF01368"/>
    </source>
</evidence>
<dbReference type="PANTHER" id="PTHR47618:SF1">
    <property type="entry name" value="BIFUNCTIONAL OLIGORIBONUCLEASE AND PAP PHOSPHATASE NRNA"/>
    <property type="match status" value="1"/>
</dbReference>
<evidence type="ECO:0000313" key="3">
    <source>
        <dbReference type="Proteomes" id="UP000198870"/>
    </source>
</evidence>
<keyword evidence="3" id="KW-1185">Reference proteome</keyword>
<dbReference type="Pfam" id="PF01368">
    <property type="entry name" value="DHH"/>
    <property type="match status" value="1"/>
</dbReference>
<dbReference type="Proteomes" id="UP000198870">
    <property type="component" value="Unassembled WGS sequence"/>
</dbReference>
<evidence type="ECO:0000313" key="2">
    <source>
        <dbReference type="EMBL" id="SCY48719.1"/>
    </source>
</evidence>
<dbReference type="InterPro" id="IPR051319">
    <property type="entry name" value="Oligoribo/pAp-PDE_c-di-AMP_PDE"/>
</dbReference>
<dbReference type="InterPro" id="IPR001667">
    <property type="entry name" value="DDH_dom"/>
</dbReference>
<dbReference type="STRING" id="419481.SAMN05216233_11053"/>
<accession>A0A1G5GBQ2</accession>
<dbReference type="EMBL" id="FMUX01000010">
    <property type="protein sequence ID" value="SCY48719.1"/>
    <property type="molecule type" value="Genomic_DNA"/>
</dbReference>
<dbReference type="AlphaFoldDB" id="A0A1G5GBQ2"/>
<dbReference type="OrthoDB" id="5490569at2"/>
<name>A0A1G5GBQ2_9BACT</name>
<organism evidence="2 3">
    <name type="scientific">Desulfoluna spongiiphila</name>
    <dbReference type="NCBI Taxonomy" id="419481"/>
    <lineage>
        <taxon>Bacteria</taxon>
        <taxon>Pseudomonadati</taxon>
        <taxon>Thermodesulfobacteriota</taxon>
        <taxon>Desulfobacteria</taxon>
        <taxon>Desulfobacterales</taxon>
        <taxon>Desulfolunaceae</taxon>
        <taxon>Desulfoluna</taxon>
    </lineage>
</organism>
<dbReference type="Gene3D" id="3.90.1640.10">
    <property type="entry name" value="inorganic pyrophosphatase (n-terminal core)"/>
    <property type="match status" value="1"/>
</dbReference>
<dbReference type="PANTHER" id="PTHR47618">
    <property type="entry name" value="BIFUNCTIONAL OLIGORIBONUCLEASE AND PAP PHOSPHATASE NRNA"/>
    <property type="match status" value="1"/>
</dbReference>
<reference evidence="2 3" key="1">
    <citation type="submission" date="2016-10" db="EMBL/GenBank/DDBJ databases">
        <authorList>
            <person name="de Groot N.N."/>
        </authorList>
    </citation>
    <scope>NUCLEOTIDE SEQUENCE [LARGE SCALE GENOMIC DNA]</scope>
    <source>
        <strain evidence="2 3">AA1</strain>
    </source>
</reference>
<gene>
    <name evidence="2" type="ORF">SAMN05216233_11053</name>
</gene>
<dbReference type="SUPFAM" id="SSF64182">
    <property type="entry name" value="DHH phosphoesterases"/>
    <property type="match status" value="1"/>
</dbReference>
<dbReference type="RefSeq" id="WP_092211334.1">
    <property type="nucleotide sequence ID" value="NZ_FMUX01000010.1"/>
</dbReference>
<protein>
    <submittedName>
        <fullName evidence="2">NanoRNase/pAp phosphatase, hydrolyzes c-di-AMP and oligoRNAs</fullName>
    </submittedName>
</protein>